<keyword evidence="4" id="KW-1133">Transmembrane helix</keyword>
<evidence type="ECO:0000313" key="5">
    <source>
        <dbReference type="EMBL" id="STD11647.1"/>
    </source>
</evidence>
<feature type="transmembrane region" description="Helical" evidence="4">
    <location>
        <begin position="113"/>
        <end position="135"/>
    </location>
</feature>
<dbReference type="GO" id="GO:0005886">
    <property type="term" value="C:plasma membrane"/>
    <property type="evidence" value="ECO:0007669"/>
    <property type="project" value="UniProtKB-SubCell"/>
</dbReference>
<dbReference type="EMBL" id="UFYA01000001">
    <property type="protein sequence ID" value="STD11647.1"/>
    <property type="molecule type" value="Genomic_DNA"/>
</dbReference>
<feature type="transmembrane region" description="Helical" evidence="4">
    <location>
        <begin position="71"/>
        <end position="93"/>
    </location>
</feature>
<sequence>MSSDSVEQEAGRAVTRAVDGSIIRADAVPYHKYEPHRAGLPNLKVYFKDLWERKEFAVANSRAGMRAANTMTFFGQAWLVINPLLLALVYFMLVTVLQRKGYQPSLLAHITGGIFVFYYFQGAVLQGASSVTGAGKMVVNTSFPRLLLPMTSVRTALFRFLPTIPVYFIFHITAGNPFTWATFIIAPIFLALLTLFTFGLAALFSTAQVYFRDTSSFLPYIMRIWLYVSPVLWTVDLIDRYPVMKALIPFNPLYSLIGGYNQVLQEGVVPSLDLWLMAIGWSVVSVAAGSFFFLSREREFAVRL</sequence>
<evidence type="ECO:0000256" key="1">
    <source>
        <dbReference type="ARBA" id="ARBA00004429"/>
    </source>
</evidence>
<dbReference type="PANTHER" id="PTHR30413">
    <property type="entry name" value="INNER MEMBRANE TRANSPORT PERMEASE"/>
    <property type="match status" value="1"/>
</dbReference>
<feature type="transmembrane region" description="Helical" evidence="4">
    <location>
        <begin position="274"/>
        <end position="294"/>
    </location>
</feature>
<feature type="transmembrane region" description="Helical" evidence="4">
    <location>
        <begin position="156"/>
        <end position="174"/>
    </location>
</feature>
<feature type="transmembrane region" description="Helical" evidence="4">
    <location>
        <begin position="217"/>
        <end position="235"/>
    </location>
</feature>
<comment type="similarity">
    <text evidence="2">Belongs to the ABC-2 integral membrane protein family.</text>
</comment>
<keyword evidence="4" id="KW-0812">Transmembrane</keyword>
<dbReference type="Proteomes" id="UP000254118">
    <property type="component" value="Unassembled WGS sequence"/>
</dbReference>
<dbReference type="AlphaFoldDB" id="A0AA46H0W6"/>
<comment type="subcellular location">
    <subcellularLocation>
        <location evidence="1">Cell inner membrane</location>
        <topology evidence="1">Multi-pass membrane protein</topology>
    </subcellularLocation>
</comment>
<keyword evidence="3" id="KW-0813">Transport</keyword>
<dbReference type="RefSeq" id="WP_258553207.1">
    <property type="nucleotide sequence ID" value="NZ_UFYA01000001.1"/>
</dbReference>
<name>A0AA46H0W6_9MICO</name>
<feature type="transmembrane region" description="Helical" evidence="4">
    <location>
        <begin position="180"/>
        <end position="205"/>
    </location>
</feature>
<evidence type="ECO:0000256" key="2">
    <source>
        <dbReference type="ARBA" id="ARBA00007783"/>
    </source>
</evidence>
<reference evidence="5 6" key="1">
    <citation type="submission" date="2018-06" db="EMBL/GenBank/DDBJ databases">
        <authorList>
            <consortium name="Pathogen Informatics"/>
            <person name="Doyle S."/>
        </authorList>
    </citation>
    <scope>NUCLEOTIDE SEQUENCE [LARGE SCALE GENOMIC DNA]</scope>
    <source>
        <strain evidence="5 6">NCTC7915</strain>
    </source>
</reference>
<evidence type="ECO:0000256" key="3">
    <source>
        <dbReference type="ARBA" id="ARBA00022448"/>
    </source>
</evidence>
<comment type="caution">
    <text evidence="5">The sequence shown here is derived from an EMBL/GenBank/DDBJ whole genome shotgun (WGS) entry which is preliminary data.</text>
</comment>
<evidence type="ECO:0000256" key="4">
    <source>
        <dbReference type="SAM" id="Phobius"/>
    </source>
</evidence>
<dbReference type="GO" id="GO:0015920">
    <property type="term" value="P:lipopolysaccharide transport"/>
    <property type="evidence" value="ECO:0007669"/>
    <property type="project" value="TreeGrafter"/>
</dbReference>
<gene>
    <name evidence="5" type="ORF">NCTC7915_01627</name>
</gene>
<accession>A0AA46H0W6</accession>
<evidence type="ECO:0000313" key="6">
    <source>
        <dbReference type="Proteomes" id="UP000254118"/>
    </source>
</evidence>
<dbReference type="PANTHER" id="PTHR30413:SF8">
    <property type="entry name" value="TRANSPORT PERMEASE PROTEIN"/>
    <property type="match status" value="1"/>
</dbReference>
<keyword evidence="4" id="KW-0472">Membrane</keyword>
<proteinExistence type="inferred from homology"/>
<protein>
    <submittedName>
        <fullName evidence="5">ABC-2 type transporter</fullName>
    </submittedName>
</protein>
<organism evidence="5 6">
    <name type="scientific">Dermatophilus congolensis</name>
    <dbReference type="NCBI Taxonomy" id="1863"/>
    <lineage>
        <taxon>Bacteria</taxon>
        <taxon>Bacillati</taxon>
        <taxon>Actinomycetota</taxon>
        <taxon>Actinomycetes</taxon>
        <taxon>Micrococcales</taxon>
        <taxon>Dermatophilaceae</taxon>
        <taxon>Dermatophilus</taxon>
    </lineage>
</organism>